<dbReference type="AlphaFoldDB" id="A0A1L6MXK7"/>
<feature type="transmembrane region" description="Helical" evidence="10">
    <location>
        <begin position="6"/>
        <end position="23"/>
    </location>
</feature>
<keyword evidence="7 10" id="KW-1278">Translocase</keyword>
<gene>
    <name evidence="10" type="primary">nuoK</name>
    <name evidence="11" type="ORF">BCY86_05555</name>
</gene>
<evidence type="ECO:0000256" key="3">
    <source>
        <dbReference type="ARBA" id="ARBA00010519"/>
    </source>
</evidence>
<keyword evidence="4 10" id="KW-0813">Transport</keyword>
<reference evidence="11 12" key="1">
    <citation type="submission" date="2016-08" db="EMBL/GenBank/DDBJ databases">
        <title>Identification and validation of antigenic proteins from Pajaroellobacter abortibovis using de-novo genome sequence assembly and reverse vaccinology.</title>
        <authorList>
            <person name="Welly B.T."/>
            <person name="Miller M.R."/>
            <person name="Stott J.L."/>
            <person name="Blanchard M.T."/>
            <person name="Islas-Trejo A.D."/>
            <person name="O'Rourke S.M."/>
            <person name="Young A.E."/>
            <person name="Medrano J.F."/>
            <person name="Van Eenennaam A.L."/>
        </authorList>
    </citation>
    <scope>NUCLEOTIDE SEQUENCE [LARGE SCALE GENOMIC DNA]</scope>
    <source>
        <strain evidence="11 12">BTF92-0548A/99-0131</strain>
    </source>
</reference>
<evidence type="ECO:0000256" key="5">
    <source>
        <dbReference type="ARBA" id="ARBA00022692"/>
    </source>
</evidence>
<feature type="transmembrane region" description="Helical" evidence="10">
    <location>
        <begin position="28"/>
        <end position="48"/>
    </location>
</feature>
<dbReference type="GO" id="GO:0005886">
    <property type="term" value="C:plasma membrane"/>
    <property type="evidence" value="ECO:0007669"/>
    <property type="project" value="UniProtKB-SubCell"/>
</dbReference>
<dbReference type="NCBIfam" id="NF004320">
    <property type="entry name" value="PRK05715.1-2"/>
    <property type="match status" value="1"/>
</dbReference>
<evidence type="ECO:0000256" key="1">
    <source>
        <dbReference type="ARBA" id="ARBA00002378"/>
    </source>
</evidence>
<dbReference type="Pfam" id="PF00420">
    <property type="entry name" value="Oxidored_q2"/>
    <property type="match status" value="1"/>
</dbReference>
<evidence type="ECO:0000256" key="6">
    <source>
        <dbReference type="ARBA" id="ARBA00022719"/>
    </source>
</evidence>
<protein>
    <recommendedName>
        <fullName evidence="10">NADH-quinone oxidoreductase subunit K</fullName>
        <ecNumber evidence="10">7.1.1.-</ecNumber>
    </recommendedName>
    <alternativeName>
        <fullName evidence="10">NADH dehydrogenase I subunit K</fullName>
    </alternativeName>
    <alternativeName>
        <fullName evidence="10">NDH-1 subunit K</fullName>
    </alternativeName>
</protein>
<dbReference type="GO" id="GO:0048038">
    <property type="term" value="F:quinone binding"/>
    <property type="evidence" value="ECO:0007669"/>
    <property type="project" value="UniProtKB-KW"/>
</dbReference>
<dbReference type="GO" id="GO:0042773">
    <property type="term" value="P:ATP synthesis coupled electron transport"/>
    <property type="evidence" value="ECO:0007669"/>
    <property type="project" value="InterPro"/>
</dbReference>
<dbReference type="Gene3D" id="1.10.287.3510">
    <property type="match status" value="1"/>
</dbReference>
<evidence type="ECO:0000313" key="12">
    <source>
        <dbReference type="Proteomes" id="UP000185544"/>
    </source>
</evidence>
<keyword evidence="10" id="KW-1003">Cell membrane</keyword>
<dbReference type="FunFam" id="1.10.287.3510:FF:000001">
    <property type="entry name" value="NADH-quinone oxidoreductase subunit K"/>
    <property type="match status" value="1"/>
</dbReference>
<dbReference type="STRING" id="1882918.BCY86_05555"/>
<dbReference type="GO" id="GO:0030964">
    <property type="term" value="C:NADH dehydrogenase complex"/>
    <property type="evidence" value="ECO:0007669"/>
    <property type="project" value="TreeGrafter"/>
</dbReference>
<keyword evidence="6 10" id="KW-0874">Quinone</keyword>
<dbReference type="PANTHER" id="PTHR11434">
    <property type="entry name" value="NADH-UBIQUINONE OXIDOREDUCTASE SUBUNIT ND4L"/>
    <property type="match status" value="1"/>
</dbReference>
<keyword evidence="12" id="KW-1185">Reference proteome</keyword>
<sequence length="100" mass="11043">MNTHHYILLSMLLFTVGSTGFLIRRNVLIVLMSIELMLNASSVAFVAFNCAYPHNQTGQVFSFFVIAIAAAEASVGLALLLSFYRLNRSTDTNEANLLKN</sequence>
<comment type="function">
    <text evidence="1 10">NDH-1 shuttles electrons from NADH, via FMN and iron-sulfur (Fe-S) centers, to quinones in the respiratory chain. The immediate electron acceptor for the enzyme in this species is believed to be ubiquinone. Couples the redox reaction to proton translocation (for every two electrons transferred, four hydrogen ions are translocated across the cytoplasmic membrane), and thus conserves the redox energy in a proton gradient.</text>
</comment>
<evidence type="ECO:0000256" key="8">
    <source>
        <dbReference type="ARBA" id="ARBA00022989"/>
    </source>
</evidence>
<evidence type="ECO:0000256" key="4">
    <source>
        <dbReference type="ARBA" id="ARBA00022448"/>
    </source>
</evidence>
<comment type="similarity">
    <text evidence="3 10">Belongs to the complex I subunit 4L family.</text>
</comment>
<feature type="transmembrane region" description="Helical" evidence="10">
    <location>
        <begin position="60"/>
        <end position="84"/>
    </location>
</feature>
<keyword evidence="9 10" id="KW-0472">Membrane</keyword>
<evidence type="ECO:0000313" key="11">
    <source>
        <dbReference type="EMBL" id="APS00206.1"/>
    </source>
</evidence>
<comment type="catalytic activity">
    <reaction evidence="10">
        <text>a quinone + NADH + 5 H(+)(in) = a quinol + NAD(+) + 4 H(+)(out)</text>
        <dbReference type="Rhea" id="RHEA:57888"/>
        <dbReference type="ChEBI" id="CHEBI:15378"/>
        <dbReference type="ChEBI" id="CHEBI:24646"/>
        <dbReference type="ChEBI" id="CHEBI:57540"/>
        <dbReference type="ChEBI" id="CHEBI:57945"/>
        <dbReference type="ChEBI" id="CHEBI:132124"/>
    </reaction>
</comment>
<dbReference type="KEGG" id="pabo:BCY86_05555"/>
<keyword evidence="10" id="KW-0830">Ubiquinone</keyword>
<evidence type="ECO:0000256" key="7">
    <source>
        <dbReference type="ARBA" id="ARBA00022967"/>
    </source>
</evidence>
<name>A0A1L6MXK7_9BACT</name>
<keyword evidence="8 10" id="KW-1133">Transmembrane helix</keyword>
<dbReference type="OrthoDB" id="9810120at2"/>
<evidence type="ECO:0000256" key="2">
    <source>
        <dbReference type="ARBA" id="ARBA00004141"/>
    </source>
</evidence>
<dbReference type="InterPro" id="IPR039428">
    <property type="entry name" value="NUOK/Mnh_C1-like"/>
</dbReference>
<proteinExistence type="inferred from homology"/>
<comment type="subcellular location">
    <subcellularLocation>
        <location evidence="10">Cell membrane</location>
        <topology evidence="10">Multi-pass membrane protein</topology>
    </subcellularLocation>
    <subcellularLocation>
        <location evidence="2">Membrane</location>
        <topology evidence="2">Multi-pass membrane protein</topology>
    </subcellularLocation>
</comment>
<dbReference type="RefSeq" id="WP_075276870.1">
    <property type="nucleotide sequence ID" value="NZ_CP016908.1"/>
</dbReference>
<dbReference type="EMBL" id="CP016908">
    <property type="protein sequence ID" value="APS00206.1"/>
    <property type="molecule type" value="Genomic_DNA"/>
</dbReference>
<dbReference type="EC" id="7.1.1.-" evidence="10"/>
<organism evidence="11 12">
    <name type="scientific">Pajaroellobacter abortibovis</name>
    <dbReference type="NCBI Taxonomy" id="1882918"/>
    <lineage>
        <taxon>Bacteria</taxon>
        <taxon>Pseudomonadati</taxon>
        <taxon>Myxococcota</taxon>
        <taxon>Polyangia</taxon>
        <taxon>Polyangiales</taxon>
        <taxon>Polyangiaceae</taxon>
    </lineage>
</organism>
<keyword evidence="10" id="KW-0520">NAD</keyword>
<dbReference type="PANTHER" id="PTHR11434:SF16">
    <property type="entry name" value="NADH-UBIQUINONE OXIDOREDUCTASE CHAIN 4L"/>
    <property type="match status" value="1"/>
</dbReference>
<comment type="subunit">
    <text evidence="10">NDH-1 is composed of 14 different subunits. Subunits NuoA, H, J, K, L, M, N constitute the membrane sector of the complex.</text>
</comment>
<keyword evidence="5 10" id="KW-0812">Transmembrane</keyword>
<dbReference type="InterPro" id="IPR001133">
    <property type="entry name" value="NADH_UbQ_OxRdtase_chain4L/K"/>
</dbReference>
<dbReference type="Proteomes" id="UP000185544">
    <property type="component" value="Chromosome"/>
</dbReference>
<evidence type="ECO:0000256" key="10">
    <source>
        <dbReference type="HAMAP-Rule" id="MF_01456"/>
    </source>
</evidence>
<accession>A0A1L6MXK7</accession>
<evidence type="ECO:0000256" key="9">
    <source>
        <dbReference type="ARBA" id="ARBA00023136"/>
    </source>
</evidence>
<dbReference type="GO" id="GO:0050136">
    <property type="term" value="F:NADH dehydrogenase (quinone) (non-electrogenic) activity"/>
    <property type="evidence" value="ECO:0007669"/>
    <property type="project" value="UniProtKB-UniRule"/>
</dbReference>
<dbReference type="NCBIfam" id="NF004323">
    <property type="entry name" value="PRK05715.1-5"/>
    <property type="match status" value="1"/>
</dbReference>
<dbReference type="HAMAP" id="MF_01456">
    <property type="entry name" value="NDH1_NuoK"/>
    <property type="match status" value="1"/>
</dbReference>